<keyword evidence="6" id="KW-1185">Reference proteome</keyword>
<dbReference type="InterPro" id="IPR028082">
    <property type="entry name" value="Peripla_BP_I"/>
</dbReference>
<dbReference type="Pfam" id="PF13407">
    <property type="entry name" value="Peripla_BP_4"/>
    <property type="match status" value="1"/>
</dbReference>
<dbReference type="SUPFAM" id="SSF53822">
    <property type="entry name" value="Periplasmic binding protein-like I"/>
    <property type="match status" value="1"/>
</dbReference>
<protein>
    <submittedName>
        <fullName evidence="5">D-ribose transporter subunit RbsB</fullName>
    </submittedName>
</protein>
<sequence>MSIFKNVMGALLATATLGVAPVMAQDGATIAIIGGRADDAFFAKIGRGIDDATLVVEAHGGTVNYLQLQTYDNIGGDAANLIRTAISQGVDIIAVPNWVPDAQDEAIEAAMAAGIPVMLYNAGGGDKAAELGAINYIGNEEYPAGLAGGKYFAEHGATNVICVNTVPGAGNLEARCDGIRDGMAESGGVSEQLPLPASAFGDPTAVAEAIKATLLGDETIDGIFTISSADADSAYIGMQQAGRVETVALGSFDMNVAGLERIRDGEQLFAIDQQPWLQGFLAVTLADGYVNYGLAMATSPLLTGPGIVDASNIEATLKGGELGYR</sequence>
<gene>
    <name evidence="5" type="ORF">LOM8899_03905</name>
</gene>
<dbReference type="GO" id="GO:0030246">
    <property type="term" value="F:carbohydrate binding"/>
    <property type="evidence" value="ECO:0007669"/>
    <property type="project" value="TreeGrafter"/>
</dbReference>
<accession>A0A238LJM2</accession>
<evidence type="ECO:0000313" key="5">
    <source>
        <dbReference type="EMBL" id="SMY09733.1"/>
    </source>
</evidence>
<evidence type="ECO:0000313" key="6">
    <source>
        <dbReference type="Proteomes" id="UP000201613"/>
    </source>
</evidence>
<evidence type="ECO:0000256" key="1">
    <source>
        <dbReference type="ARBA" id="ARBA00004418"/>
    </source>
</evidence>
<dbReference type="InterPro" id="IPR025997">
    <property type="entry name" value="SBP_2_dom"/>
</dbReference>
<comment type="similarity">
    <text evidence="2">Belongs to the bacterial solute-binding protein 2 family.</text>
</comment>
<evidence type="ECO:0000256" key="2">
    <source>
        <dbReference type="ARBA" id="ARBA00007639"/>
    </source>
</evidence>
<dbReference type="PANTHER" id="PTHR30036">
    <property type="entry name" value="D-XYLOSE-BINDING PERIPLASMIC PROTEIN"/>
    <property type="match status" value="1"/>
</dbReference>
<evidence type="ECO:0000259" key="4">
    <source>
        <dbReference type="Pfam" id="PF13407"/>
    </source>
</evidence>
<dbReference type="InterPro" id="IPR050555">
    <property type="entry name" value="Bact_Solute-Bind_Prot2"/>
</dbReference>
<comment type="subcellular location">
    <subcellularLocation>
        <location evidence="1">Periplasm</location>
    </subcellularLocation>
</comment>
<name>A0A238LJM2_9RHOB</name>
<evidence type="ECO:0000256" key="3">
    <source>
        <dbReference type="SAM" id="SignalP"/>
    </source>
</evidence>
<dbReference type="EMBL" id="FXZK01000012">
    <property type="protein sequence ID" value="SMY09733.1"/>
    <property type="molecule type" value="Genomic_DNA"/>
</dbReference>
<proteinExistence type="inferred from homology"/>
<organism evidence="5 6">
    <name type="scientific">Flavimaricola marinus</name>
    <dbReference type="NCBI Taxonomy" id="1819565"/>
    <lineage>
        <taxon>Bacteria</taxon>
        <taxon>Pseudomonadati</taxon>
        <taxon>Pseudomonadota</taxon>
        <taxon>Alphaproteobacteria</taxon>
        <taxon>Rhodobacterales</taxon>
        <taxon>Paracoccaceae</taxon>
        <taxon>Flavimaricola</taxon>
    </lineage>
</organism>
<dbReference type="Gene3D" id="3.40.50.2300">
    <property type="match status" value="2"/>
</dbReference>
<dbReference type="OrthoDB" id="257716at2"/>
<keyword evidence="3" id="KW-0732">Signal</keyword>
<dbReference type="RefSeq" id="WP_093993985.1">
    <property type="nucleotide sequence ID" value="NZ_FXZK01000012.1"/>
</dbReference>
<reference evidence="5 6" key="1">
    <citation type="submission" date="2017-05" db="EMBL/GenBank/DDBJ databases">
        <authorList>
            <person name="Song R."/>
            <person name="Chenine A.L."/>
            <person name="Ruprecht R.M."/>
        </authorList>
    </citation>
    <scope>NUCLEOTIDE SEQUENCE [LARGE SCALE GENOMIC DNA]</scope>
    <source>
        <strain evidence="5 6">CECT 8899</strain>
    </source>
</reference>
<dbReference type="PANTHER" id="PTHR30036:SF7">
    <property type="entry name" value="ABC TRANSPORTER PERIPLASMIC-BINDING PROTEIN YPHF"/>
    <property type="match status" value="1"/>
</dbReference>
<feature type="signal peptide" evidence="3">
    <location>
        <begin position="1"/>
        <end position="24"/>
    </location>
</feature>
<feature type="domain" description="Periplasmic binding protein" evidence="4">
    <location>
        <begin position="30"/>
        <end position="290"/>
    </location>
</feature>
<dbReference type="GO" id="GO:0030288">
    <property type="term" value="C:outer membrane-bounded periplasmic space"/>
    <property type="evidence" value="ECO:0007669"/>
    <property type="project" value="TreeGrafter"/>
</dbReference>
<dbReference type="AlphaFoldDB" id="A0A238LJM2"/>
<dbReference type="Proteomes" id="UP000201613">
    <property type="component" value="Unassembled WGS sequence"/>
</dbReference>
<feature type="chain" id="PRO_5013076711" evidence="3">
    <location>
        <begin position="25"/>
        <end position="325"/>
    </location>
</feature>